<dbReference type="PROSITE" id="PS00571">
    <property type="entry name" value="AMIDASES"/>
    <property type="match status" value="1"/>
</dbReference>
<dbReference type="Proteomes" id="UP000505377">
    <property type="component" value="Chromosome"/>
</dbReference>
<comment type="similarity">
    <text evidence="1">Belongs to the amidase family.</text>
</comment>
<dbReference type="EMBL" id="CP053564">
    <property type="protein sequence ID" value="QJY47759.1"/>
    <property type="molecule type" value="Genomic_DNA"/>
</dbReference>
<dbReference type="InterPro" id="IPR020556">
    <property type="entry name" value="Amidase_CS"/>
</dbReference>
<dbReference type="InterPro" id="IPR000120">
    <property type="entry name" value="Amidase"/>
</dbReference>
<dbReference type="InterPro" id="IPR023631">
    <property type="entry name" value="Amidase_dom"/>
</dbReference>
<evidence type="ECO:0000313" key="4">
    <source>
        <dbReference type="Proteomes" id="UP000505377"/>
    </source>
</evidence>
<dbReference type="RefSeq" id="WP_172160713.1">
    <property type="nucleotide sequence ID" value="NZ_CP053564.1"/>
</dbReference>
<dbReference type="Gene3D" id="3.90.1300.10">
    <property type="entry name" value="Amidase signature (AS) domain"/>
    <property type="match status" value="1"/>
</dbReference>
<dbReference type="SUPFAM" id="SSF75304">
    <property type="entry name" value="Amidase signature (AS) enzymes"/>
    <property type="match status" value="1"/>
</dbReference>
<dbReference type="AlphaFoldDB" id="A0A6M6JMV2"/>
<dbReference type="PANTHER" id="PTHR11895">
    <property type="entry name" value="TRANSAMIDASE"/>
    <property type="match status" value="1"/>
</dbReference>
<accession>A0A6M6JMV2</accession>
<keyword evidence="4" id="KW-1185">Reference proteome</keyword>
<protein>
    <submittedName>
        <fullName evidence="3">Amidase</fullName>
    </submittedName>
</protein>
<dbReference type="InterPro" id="IPR036928">
    <property type="entry name" value="AS_sf"/>
</dbReference>
<dbReference type="PANTHER" id="PTHR11895:SF7">
    <property type="entry name" value="GLUTAMYL-TRNA(GLN) AMIDOTRANSFERASE SUBUNIT A, MITOCHONDRIAL"/>
    <property type="match status" value="1"/>
</dbReference>
<feature type="domain" description="Amidase" evidence="2">
    <location>
        <begin position="36"/>
        <end position="454"/>
    </location>
</feature>
<evidence type="ECO:0000256" key="1">
    <source>
        <dbReference type="ARBA" id="ARBA00009199"/>
    </source>
</evidence>
<reference evidence="3 4" key="1">
    <citation type="submission" date="2020-05" db="EMBL/GenBank/DDBJ databases">
        <authorList>
            <person name="Mo P."/>
        </authorList>
    </citation>
    <scope>NUCLEOTIDE SEQUENCE [LARGE SCALE GENOMIC DNA]</scope>
    <source>
        <strain evidence="3 4">Gen01</strain>
    </source>
</reference>
<name>A0A6M6JMV2_9PSEU</name>
<evidence type="ECO:0000313" key="3">
    <source>
        <dbReference type="EMBL" id="QJY47759.1"/>
    </source>
</evidence>
<dbReference type="Pfam" id="PF01425">
    <property type="entry name" value="Amidase"/>
    <property type="match status" value="1"/>
</dbReference>
<dbReference type="KEGG" id="pbro:HOP40_19695"/>
<organism evidence="3 4">
    <name type="scientific">Pseudonocardia broussonetiae</name>
    <dbReference type="NCBI Taxonomy" id="2736640"/>
    <lineage>
        <taxon>Bacteria</taxon>
        <taxon>Bacillati</taxon>
        <taxon>Actinomycetota</taxon>
        <taxon>Actinomycetes</taxon>
        <taxon>Pseudonocardiales</taxon>
        <taxon>Pseudonocardiaceae</taxon>
        <taxon>Pseudonocardia</taxon>
    </lineage>
</organism>
<proteinExistence type="inferred from homology"/>
<evidence type="ECO:0000259" key="2">
    <source>
        <dbReference type="Pfam" id="PF01425"/>
    </source>
</evidence>
<gene>
    <name evidence="3" type="ORF">HOP40_19695</name>
</gene>
<dbReference type="GO" id="GO:0003824">
    <property type="term" value="F:catalytic activity"/>
    <property type="evidence" value="ECO:0007669"/>
    <property type="project" value="InterPro"/>
</dbReference>
<sequence>MNIEEYAELDATGVAELIRSGAVPADEVHQVAVEAIGTVQPEINACVAEPWSSPLDYDRTGPFAGVPFGLKDLVCHAAGVPSRWGSRLTGERGVVFDHDSELMARFRKAGLATTALTATPEMGYGGNTEPLVNGSTRNPWDLSRSVGGSSGGSAALVASGAVPVAHANDAGGSIRIPSSFNGTVGLKPSRGVVSLGPHFAEGATGLASEFVITRSVRDVAGILDQVAGWVPGERYRVQAPSRPYVDELSAEHSGLRIAVHTDSWAGTAVDRDVVAAVESVASALRDLGHHVEAATPTFDYDEFMVAECRFWATFAKDCVVAASALSGLAPGPETLEASTLAGYEAGLRMTAPQLSEALDIQNRTSRALGEFFTRYDLIITPTTNSPALPLGFLDHDDDTISAEEWTHEFHDHLSFTPLFNQTGTPAISLPLGQSSTGLPIGVQLAADMCQEPLLIAVSAQLERAMPWKGRRPAVHVSR</sequence>